<feature type="transmembrane region" description="Helical" evidence="1">
    <location>
        <begin position="474"/>
        <end position="492"/>
    </location>
</feature>
<organism evidence="2 3">
    <name type="scientific">Haploplasma axanthum</name>
    <name type="common">Acholeplasma axanthum</name>
    <dbReference type="NCBI Taxonomy" id="29552"/>
    <lineage>
        <taxon>Bacteria</taxon>
        <taxon>Bacillati</taxon>
        <taxon>Mycoplasmatota</taxon>
        <taxon>Mollicutes</taxon>
        <taxon>Acholeplasmatales</taxon>
        <taxon>Acholeplasmataceae</taxon>
        <taxon>Haploplasma</taxon>
    </lineage>
</organism>
<reference evidence="2 3" key="1">
    <citation type="submission" date="2019-01" db="EMBL/GenBank/DDBJ databases">
        <authorList>
            <consortium name="Pathogen Informatics"/>
        </authorList>
    </citation>
    <scope>NUCLEOTIDE SEQUENCE [LARGE SCALE GENOMIC DNA]</scope>
    <source>
        <strain evidence="2 3">NCTC10138</strain>
    </source>
</reference>
<dbReference type="OrthoDB" id="9799230at2"/>
<keyword evidence="1" id="KW-0472">Membrane</keyword>
<keyword evidence="1" id="KW-1133">Transmembrane helix</keyword>
<keyword evidence="3" id="KW-1185">Reference proteome</keyword>
<dbReference type="AlphaFoldDB" id="A0A449BCX6"/>
<dbReference type="Gene3D" id="2.120.10.30">
    <property type="entry name" value="TolB, C-terminal domain"/>
    <property type="match status" value="1"/>
</dbReference>
<keyword evidence="1" id="KW-0812">Transmembrane</keyword>
<dbReference type="InterPro" id="IPR011042">
    <property type="entry name" value="6-blade_b-propeller_TolB-like"/>
</dbReference>
<dbReference type="KEGG" id="aaxa:NCTC10138_00668"/>
<evidence type="ECO:0000313" key="2">
    <source>
        <dbReference type="EMBL" id="VEU80299.1"/>
    </source>
</evidence>
<name>A0A449BCX6_HAPAX</name>
<dbReference type="EMBL" id="LR215048">
    <property type="protein sequence ID" value="VEU80299.1"/>
    <property type="molecule type" value="Genomic_DNA"/>
</dbReference>
<evidence type="ECO:0000313" key="3">
    <source>
        <dbReference type="Proteomes" id="UP000289841"/>
    </source>
</evidence>
<dbReference type="Proteomes" id="UP000289841">
    <property type="component" value="Chromosome"/>
</dbReference>
<accession>A0A449BCX6</accession>
<dbReference type="InterPro" id="IPR011990">
    <property type="entry name" value="TPR-like_helical_dom_sf"/>
</dbReference>
<protein>
    <submittedName>
        <fullName evidence="2">Uncharacterized protein</fullName>
    </submittedName>
</protein>
<gene>
    <name evidence="2" type="ORF">NCTC10138_00668</name>
</gene>
<dbReference type="Gene3D" id="1.25.40.10">
    <property type="entry name" value="Tetratricopeptide repeat domain"/>
    <property type="match status" value="1"/>
</dbReference>
<dbReference type="SUPFAM" id="SSF101898">
    <property type="entry name" value="NHL repeat"/>
    <property type="match status" value="1"/>
</dbReference>
<sequence>MKKKIIIIALLIIIPLLMGSKPYNYSYYGEVISSSPGMTFQTYINGQTLGTSIGTPHDLYVYQEEIYMVAQTNNGGKLLIINKEYQLVEDIQEFEYADEFLDKLKLIKTDMADDQILMNRYISKTLDTPTGIDVKEDAIYIADSKNKRIVKLNFEYQIIDIFYEQEKISEQMVYEPRKISVDSSGRMYVAVDNAYEGIIELDVDGSFNRFLGTNTIKHSPFEMLRRSLMTEEQRKKLDLALSTSYTNVNVNEKGFIFATAKPTENNNEKMIQLINPKGVDVLKRNGYHVPMGDVEFLKQVDKYTSKVGPSKLVDVAYTKNGIYTVLDEQRSKLFTYDQEGNLLYINGSSSEGTNTQSDKLEKPVAIDYFGDDILVLDGDQRATKIVVLRLTEFGKTVNDAIELHSIGKFEEASKLWEKVLILNTNYEVAYNGIGKNELRQKNYKIAMQNFEKGHDSYYYSKAFKSYRNQIIKKYFSVMVTGIAVLVVGSIVYKKRDKIFKKGENKWKKNSKKHMRII</sequence>
<proteinExistence type="predicted"/>
<evidence type="ECO:0000256" key="1">
    <source>
        <dbReference type="SAM" id="Phobius"/>
    </source>
</evidence>
<dbReference type="SUPFAM" id="SSF48452">
    <property type="entry name" value="TPR-like"/>
    <property type="match status" value="1"/>
</dbReference>
<dbReference type="STRING" id="1278311.GCA_000428705_00764"/>